<keyword evidence="3" id="KW-1185">Reference proteome</keyword>
<evidence type="ECO:0000313" key="2">
    <source>
        <dbReference type="EMBL" id="KRZ17978.1"/>
    </source>
</evidence>
<dbReference type="EMBL" id="JYDP01000004">
    <property type="protein sequence ID" value="KRZ17978.1"/>
    <property type="molecule type" value="Genomic_DNA"/>
</dbReference>
<feature type="transmembrane region" description="Helical" evidence="1">
    <location>
        <begin position="79"/>
        <end position="99"/>
    </location>
</feature>
<comment type="caution">
    <text evidence="2">The sequence shown here is derived from an EMBL/GenBank/DDBJ whole genome shotgun (WGS) entry which is preliminary data.</text>
</comment>
<reference evidence="2 3" key="1">
    <citation type="submission" date="2015-01" db="EMBL/GenBank/DDBJ databases">
        <title>Evolution of Trichinella species and genotypes.</title>
        <authorList>
            <person name="Korhonen P.K."/>
            <person name="Edoardo P."/>
            <person name="Giuseppe L.R."/>
            <person name="Gasser R.B."/>
        </authorList>
    </citation>
    <scope>NUCLEOTIDE SEQUENCE [LARGE SCALE GENOMIC DNA]</scope>
    <source>
        <strain evidence="2">ISS1029</strain>
    </source>
</reference>
<keyword evidence="1" id="KW-1133">Transmembrane helix</keyword>
<dbReference type="Proteomes" id="UP000055024">
    <property type="component" value="Unassembled WGS sequence"/>
</dbReference>
<evidence type="ECO:0000313" key="3">
    <source>
        <dbReference type="Proteomes" id="UP000055024"/>
    </source>
</evidence>
<feature type="transmembrane region" description="Helical" evidence="1">
    <location>
        <begin position="18"/>
        <end position="37"/>
    </location>
</feature>
<name>A0A0V1I526_9BILA</name>
<dbReference type="AlphaFoldDB" id="A0A0V1I526"/>
<protein>
    <submittedName>
        <fullName evidence="2">Uncharacterized protein</fullName>
    </submittedName>
</protein>
<keyword evidence="1" id="KW-0812">Transmembrane</keyword>
<accession>A0A0V1I526</accession>
<gene>
    <name evidence="2" type="ORF">T11_9351</name>
</gene>
<proteinExistence type="predicted"/>
<organism evidence="2 3">
    <name type="scientific">Trichinella zimbabwensis</name>
    <dbReference type="NCBI Taxonomy" id="268475"/>
    <lineage>
        <taxon>Eukaryota</taxon>
        <taxon>Metazoa</taxon>
        <taxon>Ecdysozoa</taxon>
        <taxon>Nematoda</taxon>
        <taxon>Enoplea</taxon>
        <taxon>Dorylaimia</taxon>
        <taxon>Trichinellida</taxon>
        <taxon>Trichinellidae</taxon>
        <taxon>Trichinella</taxon>
    </lineage>
</organism>
<evidence type="ECO:0000256" key="1">
    <source>
        <dbReference type="SAM" id="Phobius"/>
    </source>
</evidence>
<keyword evidence="1" id="KW-0472">Membrane</keyword>
<sequence>MLCYPFLKNRIKPKNESFLLPNALLVFTTVVSQKIFYGVAFRASTIFELIQFKLIPDLLVQFEIVATPPICTLLTMAPSLLFVLTFVLLSIFSFILYGVMNAVDAAKLHETLNRAYCFCLKQKKMSLYFQEQPIIQCSKFLAILLAMNLKKVVLCKHISLANV</sequence>